<accession>A0A285SRD3</accession>
<evidence type="ECO:0000256" key="3">
    <source>
        <dbReference type="ARBA" id="ARBA00022596"/>
    </source>
</evidence>
<feature type="binding site" evidence="6">
    <location>
        <position position="467"/>
    </location>
    <ligand>
        <name>Ni(2+)</name>
        <dbReference type="ChEBI" id="CHEBI:49786"/>
    </ligand>
</feature>
<dbReference type="GO" id="GO:0008901">
    <property type="term" value="F:ferredoxin hydrogenase activity"/>
    <property type="evidence" value="ECO:0007669"/>
    <property type="project" value="InterPro"/>
</dbReference>
<feature type="binding site" evidence="6">
    <location>
        <position position="86"/>
    </location>
    <ligand>
        <name>Ni(2+)</name>
        <dbReference type="ChEBI" id="CHEBI:49786"/>
    </ligand>
</feature>
<keyword evidence="4 6" id="KW-0479">Metal-binding</keyword>
<evidence type="ECO:0000313" key="9">
    <source>
        <dbReference type="EMBL" id="SOC10801.1"/>
    </source>
</evidence>
<evidence type="ECO:0000313" key="10">
    <source>
        <dbReference type="Proteomes" id="UP000219111"/>
    </source>
</evidence>
<organism evidence="9 10">
    <name type="scientific">Rhodobacter maris</name>
    <dbReference type="NCBI Taxonomy" id="446682"/>
    <lineage>
        <taxon>Bacteria</taxon>
        <taxon>Pseudomonadati</taxon>
        <taxon>Pseudomonadota</taxon>
        <taxon>Alphaproteobacteria</taxon>
        <taxon>Rhodobacterales</taxon>
        <taxon>Rhodobacter group</taxon>
        <taxon>Rhodobacter</taxon>
    </lineage>
</organism>
<dbReference type="Pfam" id="PF00374">
    <property type="entry name" value="NiFeSe_Hases"/>
    <property type="match status" value="2"/>
</dbReference>
<proteinExistence type="inferred from homology"/>
<dbReference type="RefSeq" id="WP_097070413.1">
    <property type="nucleotide sequence ID" value="NZ_OBMT01000008.1"/>
</dbReference>
<name>A0A285SRD3_9RHOB</name>
<keyword evidence="3 6" id="KW-0533">Nickel</keyword>
<dbReference type="GO" id="GO:0016151">
    <property type="term" value="F:nickel cation binding"/>
    <property type="evidence" value="ECO:0007669"/>
    <property type="project" value="InterPro"/>
</dbReference>
<protein>
    <submittedName>
        <fullName evidence="9">NAD(P)-dependent nickel-iron dehydrogenase catalytic subunit</fullName>
    </submittedName>
</protein>
<feature type="region of interest" description="Disordered" evidence="8">
    <location>
        <begin position="1"/>
        <end position="23"/>
    </location>
</feature>
<dbReference type="PROSITE" id="PS00507">
    <property type="entry name" value="NI_HGENASE_L_1"/>
    <property type="match status" value="1"/>
</dbReference>
<dbReference type="PANTHER" id="PTHR43600:SF2">
    <property type="entry name" value="F420-NON-REDUCING HYDROGENASE VHU SUBUNIT A"/>
    <property type="match status" value="1"/>
</dbReference>
<feature type="binding site" evidence="6">
    <location>
        <position position="83"/>
    </location>
    <ligand>
        <name>Ni(2+)</name>
        <dbReference type="ChEBI" id="CHEBI:49786"/>
    </ligand>
</feature>
<evidence type="ECO:0000256" key="5">
    <source>
        <dbReference type="ARBA" id="ARBA00023002"/>
    </source>
</evidence>
<feature type="binding site" evidence="6">
    <location>
        <position position="64"/>
    </location>
    <ligand>
        <name>Mg(2+)</name>
        <dbReference type="ChEBI" id="CHEBI:18420"/>
    </ligand>
</feature>
<dbReference type="InterPro" id="IPR001501">
    <property type="entry name" value="Ni-dep_hyd_lsu"/>
</dbReference>
<comment type="cofactor">
    <cofactor evidence="6">
        <name>Fe cation</name>
        <dbReference type="ChEBI" id="CHEBI:24875"/>
    </cofactor>
</comment>
<keyword evidence="6" id="KW-0460">Magnesium</keyword>
<feature type="binding site" evidence="6">
    <location>
        <position position="470"/>
    </location>
    <ligand>
        <name>Fe cation</name>
        <dbReference type="ChEBI" id="CHEBI:24875"/>
    </ligand>
</feature>
<dbReference type="AlphaFoldDB" id="A0A285SRD3"/>
<dbReference type="PANTHER" id="PTHR43600">
    <property type="entry name" value="COENZYME F420 HYDROGENASE, SUBUNIT ALPHA"/>
    <property type="match status" value="1"/>
</dbReference>
<dbReference type="OrthoDB" id="9761717at2"/>
<comment type="cofactor">
    <cofactor evidence="1 6">
        <name>Ni(2+)</name>
        <dbReference type="ChEBI" id="CHEBI:49786"/>
    </cofactor>
</comment>
<evidence type="ECO:0000256" key="7">
    <source>
        <dbReference type="RuleBase" id="RU003896"/>
    </source>
</evidence>
<dbReference type="Gene3D" id="1.10.645.10">
    <property type="entry name" value="Cytochrome-c3 Hydrogenase, chain B"/>
    <property type="match status" value="1"/>
</dbReference>
<keyword evidence="5 7" id="KW-0560">Oxidoreductase</keyword>
<gene>
    <name evidence="9" type="ORF">SAMN05877831_108116</name>
</gene>
<evidence type="ECO:0000256" key="1">
    <source>
        <dbReference type="ARBA" id="ARBA00001967"/>
    </source>
</evidence>
<dbReference type="PROSITE" id="PS00508">
    <property type="entry name" value="NI_HGENASE_L_2"/>
    <property type="match status" value="1"/>
</dbReference>
<feature type="binding site" evidence="6">
    <location>
        <position position="86"/>
    </location>
    <ligand>
        <name>Fe cation</name>
        <dbReference type="ChEBI" id="CHEBI:24875"/>
    </ligand>
</feature>
<feature type="binding site" evidence="6">
    <location>
        <position position="421"/>
    </location>
    <ligand>
        <name>Mg(2+)</name>
        <dbReference type="ChEBI" id="CHEBI:18420"/>
    </ligand>
</feature>
<keyword evidence="10" id="KW-1185">Reference proteome</keyword>
<evidence type="ECO:0000256" key="2">
    <source>
        <dbReference type="ARBA" id="ARBA00009292"/>
    </source>
</evidence>
<dbReference type="EMBL" id="OBMT01000008">
    <property type="protein sequence ID" value="SOC10801.1"/>
    <property type="molecule type" value="Genomic_DNA"/>
</dbReference>
<feature type="binding site" evidence="6">
    <location>
        <position position="473"/>
    </location>
    <ligand>
        <name>Mg(2+)</name>
        <dbReference type="ChEBI" id="CHEBI:18420"/>
    </ligand>
</feature>
<evidence type="ECO:0000256" key="6">
    <source>
        <dbReference type="PIRSR" id="PIRSR601501-1"/>
    </source>
</evidence>
<keyword evidence="6" id="KW-0408">Iron</keyword>
<evidence type="ECO:0000256" key="8">
    <source>
        <dbReference type="SAM" id="MobiDB-lite"/>
    </source>
</evidence>
<dbReference type="SUPFAM" id="SSF56762">
    <property type="entry name" value="HydB/Nqo4-like"/>
    <property type="match status" value="1"/>
</dbReference>
<sequence length="509" mass="55514">MYASRPLEPDSARPESVAPQGPGRQITLEAPAPLGDQGRVTITLDAAGEVDQARLHMVELRGFERYLEGRPIAEIAHVVQRLCGICPVSHHLAAARAMDRLAGYQALTPTAEKLRRLMHYGQMVQSHAVHFYHLAAPDLLFGDDGAANRRAVAEVSEAFPEIATQGVLVRRFGQEVVRAVAGKRGLGGGAVPGGMSRPLTPETREMLRGDVDQVIDWTEAALGMIARLHETNPAFYAGFGTVSGPVVGLVTAAGGADFYTGALRARSATGAPLFDQIAPERFDDVIETRPVPWSDTEFPHLKGIGPEEDWYRVGPLARIQACDLLTSERAEAERQRLLAMGEGRMLHGVLFHHWARLVELLHAAEVIRDLLEDSGLCGHDLIAERSAERPMQAATMIEAPRGMLFHRYSCDDAGRIRSCQLIVPTTQNTHALNAALGQVVRRHLRGRRITETLLGHIERAIRAYDPCLSCATHALGQMPLEVELRDASGHLLSEIRRGIRGEVSCAIPG</sequence>
<dbReference type="InterPro" id="IPR029014">
    <property type="entry name" value="NiFe-Hase_large"/>
</dbReference>
<evidence type="ECO:0000256" key="4">
    <source>
        <dbReference type="ARBA" id="ARBA00022723"/>
    </source>
</evidence>
<dbReference type="Proteomes" id="UP000219111">
    <property type="component" value="Unassembled WGS sequence"/>
</dbReference>
<comment type="similarity">
    <text evidence="2 7">Belongs to the [NiFe]/[NiFeSe] hydrogenase large subunit family.</text>
</comment>
<dbReference type="InterPro" id="IPR018194">
    <property type="entry name" value="Ni-dep_hyd_lsu_Ni_BS"/>
</dbReference>
<reference evidence="10" key="1">
    <citation type="submission" date="2017-08" db="EMBL/GenBank/DDBJ databases">
        <authorList>
            <person name="Varghese N."/>
            <person name="Submissions S."/>
        </authorList>
    </citation>
    <scope>NUCLEOTIDE SEQUENCE [LARGE SCALE GENOMIC DNA]</scope>
    <source>
        <strain evidence="10">JA276</strain>
    </source>
</reference>